<dbReference type="Pfam" id="PF00589">
    <property type="entry name" value="Phage_integrase"/>
    <property type="match status" value="1"/>
</dbReference>
<dbReference type="RefSeq" id="WP_063969394.1">
    <property type="nucleotide sequence ID" value="NZ_JAMXLT020000053.1"/>
</dbReference>
<evidence type="ECO:0000259" key="2">
    <source>
        <dbReference type="PROSITE" id="PS51898"/>
    </source>
</evidence>
<evidence type="ECO:0000313" key="3">
    <source>
        <dbReference type="EMBL" id="MDW8550955.1"/>
    </source>
</evidence>
<dbReference type="SUPFAM" id="SSF56349">
    <property type="entry name" value="DNA breaking-rejoining enzymes"/>
    <property type="match status" value="1"/>
</dbReference>
<dbReference type="PROSITE" id="PS51898">
    <property type="entry name" value="TYR_RECOMBINASE"/>
    <property type="match status" value="1"/>
</dbReference>
<dbReference type="EMBL" id="JAMXLT020000053">
    <property type="protein sequence ID" value="MDW8550955.1"/>
    <property type="molecule type" value="Genomic_DNA"/>
</dbReference>
<comment type="caution">
    <text evidence="3">The sequence shown here is derived from an EMBL/GenBank/DDBJ whole genome shotgun (WGS) entry which is preliminary data.</text>
</comment>
<evidence type="ECO:0000313" key="4">
    <source>
        <dbReference type="Proteomes" id="UP001204439"/>
    </source>
</evidence>
<reference evidence="3 4" key="1">
    <citation type="submission" date="2023-11" db="EMBL/GenBank/DDBJ databases">
        <title>First isolation, identification, and characterization of non-pathogenic Epilithonimonas ginsengisoli isolated from diseased farmed rainbow trout (Oncorhynchus mykiss) in Chile.</title>
        <authorList>
            <person name="Miranda C.D."/>
            <person name="Irgang R."/>
            <person name="Concha C."/>
            <person name="Rojas R."/>
            <person name="Avendano R."/>
        </authorList>
    </citation>
    <scope>NUCLEOTIDE SEQUENCE [LARGE SCALE GENOMIC DNA]</scope>
    <source>
        <strain evidence="3 4">FP99</strain>
    </source>
</reference>
<dbReference type="InterPro" id="IPR011010">
    <property type="entry name" value="DNA_brk_join_enz"/>
</dbReference>
<name>A0ABU4JMS3_9FLAO</name>
<proteinExistence type="predicted"/>
<accession>A0ABU4JMS3</accession>
<dbReference type="Gene3D" id="1.10.443.10">
    <property type="entry name" value="Intergrase catalytic core"/>
    <property type="match status" value="1"/>
</dbReference>
<gene>
    <name evidence="3" type="ORF">NG800_018655</name>
</gene>
<dbReference type="InterPro" id="IPR002104">
    <property type="entry name" value="Integrase_catalytic"/>
</dbReference>
<organism evidence="3 4">
    <name type="scientific">Epilithonimonas ginsengisoli</name>
    <dbReference type="NCBI Taxonomy" id="1245592"/>
    <lineage>
        <taxon>Bacteria</taxon>
        <taxon>Pseudomonadati</taxon>
        <taxon>Bacteroidota</taxon>
        <taxon>Flavobacteriia</taxon>
        <taxon>Flavobacteriales</taxon>
        <taxon>Weeksellaceae</taxon>
        <taxon>Chryseobacterium group</taxon>
        <taxon>Epilithonimonas</taxon>
    </lineage>
</organism>
<evidence type="ECO:0000256" key="1">
    <source>
        <dbReference type="ARBA" id="ARBA00023172"/>
    </source>
</evidence>
<dbReference type="InterPro" id="IPR013762">
    <property type="entry name" value="Integrase-like_cat_sf"/>
</dbReference>
<feature type="domain" description="Tyr recombinase" evidence="2">
    <location>
        <begin position="1"/>
        <end position="82"/>
    </location>
</feature>
<keyword evidence="4" id="KW-1185">Reference proteome</keyword>
<sequence>MYAYEELKRCSSLCGFHLRAIGKQMKLPFSLSFHLARHTFATNALNNGMRIEHVSKLLDHTNIGTTQIYAKIISQELDDAVDKYIY</sequence>
<protein>
    <submittedName>
        <fullName evidence="3">Tyrosine-type recombinase/integrase</fullName>
    </submittedName>
</protein>
<keyword evidence="1" id="KW-0233">DNA recombination</keyword>
<dbReference type="Proteomes" id="UP001204439">
    <property type="component" value="Unassembled WGS sequence"/>
</dbReference>